<dbReference type="InterPro" id="IPR005182">
    <property type="entry name" value="YdbS-like_PH"/>
</dbReference>
<feature type="domain" description="YdbS-like PH" evidence="2">
    <location>
        <begin position="276"/>
        <end position="341"/>
    </location>
</feature>
<sequence>MKLMVWYRKWLIDCVTESCSLHGRPAMKPNHLSPLALLQFSWQAIQVAFYLDVGIAFLTMKWLKLWERYSTLIVSLMGVMAGGALLLAVIRYWRFTYRLTDGGLTINKGLVNRQVQHIPYRQIQTIQRQQSWFLQPWHLEQLIIETAEKVSEDDLIQLPLVRQTVGDELIAHQRQSQDATASKHSDQSVQSEPATQRLRVSWHDLNVYALSSVNIVLIMGVVAWFGQQVFDVGHGGVWRRMTSLVSQWSVWQISMVVGVVMLVSYACAYAQIMAQYYHFTIERRATVVTVTRGWLQRREASVALSRIQAVKLQQNWLRQWLHLTTVQVVTASQVGDTEDNDELKLLPVVPQSQALTTVSRFIDWVPTVITNLTSLDRRARWAVIRNCLLLWSSLLLVVGLIVLKIGRQSLSWLLISLPIWVAVAVLQGSYASHWRGAAINSDTILILQTSHFFTRQQWVLPRNQVQALIIKQSWWMRASHSAHLQVSIRDGRHERTITVRYLPTTMVRQIQGWYVPNDKALNVN</sequence>
<keyword evidence="1" id="KW-0812">Transmembrane</keyword>
<dbReference type="Proteomes" id="UP000281061">
    <property type="component" value="Unassembled WGS sequence"/>
</dbReference>
<evidence type="ECO:0000313" key="3">
    <source>
        <dbReference type="EMBL" id="RMW57462.1"/>
    </source>
</evidence>
<reference evidence="3 4" key="1">
    <citation type="submission" date="2018-10" db="EMBL/GenBank/DDBJ databases">
        <title>Genome sequences of five Lactobacillus pentosus strains isolated from brines of traditionally fermented spanish-style green table olives and differences between them.</title>
        <authorList>
            <person name="Jimenez Diaz R."/>
        </authorList>
    </citation>
    <scope>NUCLEOTIDE SEQUENCE [LARGE SCALE GENOMIC DNA]</scope>
    <source>
        <strain evidence="3 4">IG8</strain>
    </source>
</reference>
<feature type="transmembrane region" description="Helical" evidence="1">
    <location>
        <begin position="35"/>
        <end position="57"/>
    </location>
</feature>
<feature type="transmembrane region" description="Helical" evidence="1">
    <location>
        <begin position="383"/>
        <end position="403"/>
    </location>
</feature>
<dbReference type="Pfam" id="PF03703">
    <property type="entry name" value="bPH_2"/>
    <property type="match status" value="3"/>
</dbReference>
<dbReference type="EMBL" id="RDCL01000009">
    <property type="protein sequence ID" value="RMW57462.1"/>
    <property type="molecule type" value="Genomic_DNA"/>
</dbReference>
<feature type="domain" description="YdbS-like PH" evidence="2">
    <location>
        <begin position="447"/>
        <end position="514"/>
    </location>
</feature>
<feature type="domain" description="YdbS-like PH" evidence="2">
    <location>
        <begin position="92"/>
        <end position="169"/>
    </location>
</feature>
<comment type="caution">
    <text evidence="3">The sequence shown here is derived from an EMBL/GenBank/DDBJ whole genome shotgun (WGS) entry which is preliminary data.</text>
</comment>
<protein>
    <recommendedName>
        <fullName evidence="2">YdbS-like PH domain-containing protein</fullName>
    </recommendedName>
</protein>
<dbReference type="PANTHER" id="PTHR34473">
    <property type="entry name" value="UPF0699 TRANSMEMBRANE PROTEIN YDBS"/>
    <property type="match status" value="1"/>
</dbReference>
<dbReference type="InterPro" id="IPR014529">
    <property type="entry name" value="UCP026631"/>
</dbReference>
<organism evidence="3 4">
    <name type="scientific">Lactiplantibacillus pentosus</name>
    <name type="common">Lactobacillus pentosus</name>
    <dbReference type="NCBI Taxonomy" id="1589"/>
    <lineage>
        <taxon>Bacteria</taxon>
        <taxon>Bacillati</taxon>
        <taxon>Bacillota</taxon>
        <taxon>Bacilli</taxon>
        <taxon>Lactobacillales</taxon>
        <taxon>Lactobacillaceae</taxon>
        <taxon>Lactiplantibacillus</taxon>
    </lineage>
</organism>
<dbReference type="PANTHER" id="PTHR34473:SF2">
    <property type="entry name" value="UPF0699 TRANSMEMBRANE PROTEIN YDBT"/>
    <property type="match status" value="1"/>
</dbReference>
<accession>A0AB37RLB3</accession>
<dbReference type="PIRSF" id="PIRSF026631">
    <property type="entry name" value="UCP026631"/>
    <property type="match status" value="1"/>
</dbReference>
<feature type="transmembrane region" description="Helical" evidence="1">
    <location>
        <begin position="69"/>
        <end position="90"/>
    </location>
</feature>
<feature type="transmembrane region" description="Helical" evidence="1">
    <location>
        <begin position="250"/>
        <end position="274"/>
    </location>
</feature>
<feature type="transmembrane region" description="Helical" evidence="1">
    <location>
        <begin position="207"/>
        <end position="230"/>
    </location>
</feature>
<gene>
    <name evidence="3" type="ORF">D6U17_00695</name>
</gene>
<proteinExistence type="predicted"/>
<evidence type="ECO:0000313" key="4">
    <source>
        <dbReference type="Proteomes" id="UP000281061"/>
    </source>
</evidence>
<evidence type="ECO:0000256" key="1">
    <source>
        <dbReference type="SAM" id="Phobius"/>
    </source>
</evidence>
<evidence type="ECO:0000259" key="2">
    <source>
        <dbReference type="Pfam" id="PF03703"/>
    </source>
</evidence>
<keyword evidence="1" id="KW-0472">Membrane</keyword>
<dbReference type="AlphaFoldDB" id="A0AB37RLB3"/>
<keyword evidence="1" id="KW-1133">Transmembrane helix</keyword>
<feature type="transmembrane region" description="Helical" evidence="1">
    <location>
        <begin position="409"/>
        <end position="426"/>
    </location>
</feature>
<name>A0AB37RLB3_LACPE</name>